<accession>A0A7S3YA65</accession>
<evidence type="ECO:0008006" key="14">
    <source>
        <dbReference type="Google" id="ProtNLM"/>
    </source>
</evidence>
<evidence type="ECO:0000256" key="10">
    <source>
        <dbReference type="ARBA" id="ARBA00023315"/>
    </source>
</evidence>
<dbReference type="EMBL" id="HBIV01001893">
    <property type="protein sequence ID" value="CAE0645503.1"/>
    <property type="molecule type" value="Transcribed_RNA"/>
</dbReference>
<dbReference type="Pfam" id="PF03982">
    <property type="entry name" value="DAGAT"/>
    <property type="match status" value="1"/>
</dbReference>
<feature type="transmembrane region" description="Helical" evidence="12">
    <location>
        <begin position="92"/>
        <end position="110"/>
    </location>
</feature>
<evidence type="ECO:0000313" key="13">
    <source>
        <dbReference type="EMBL" id="CAE0645503.1"/>
    </source>
</evidence>
<feature type="transmembrane region" description="Helical" evidence="12">
    <location>
        <begin position="654"/>
        <end position="674"/>
    </location>
</feature>
<keyword evidence="10" id="KW-0012">Acyltransferase</keyword>
<dbReference type="GO" id="GO:0006629">
    <property type="term" value="P:lipid metabolic process"/>
    <property type="evidence" value="ECO:0007669"/>
    <property type="project" value="UniProtKB-KW"/>
</dbReference>
<keyword evidence="3" id="KW-0444">Lipid biosynthesis</keyword>
<feature type="compositionally biased region" description="Basic and acidic residues" evidence="11">
    <location>
        <begin position="630"/>
        <end position="639"/>
    </location>
</feature>
<feature type="transmembrane region" description="Helical" evidence="12">
    <location>
        <begin position="226"/>
        <end position="248"/>
    </location>
</feature>
<comment type="similarity">
    <text evidence="2">Belongs to the diacylglycerol acyltransferase family.</text>
</comment>
<keyword evidence="4" id="KW-0808">Transferase</keyword>
<proteinExistence type="inferred from homology"/>
<keyword evidence="9 12" id="KW-0472">Membrane</keyword>
<dbReference type="GO" id="GO:0005789">
    <property type="term" value="C:endoplasmic reticulum membrane"/>
    <property type="evidence" value="ECO:0007669"/>
    <property type="project" value="UniProtKB-SubCell"/>
</dbReference>
<evidence type="ECO:0000256" key="9">
    <source>
        <dbReference type="ARBA" id="ARBA00023136"/>
    </source>
</evidence>
<evidence type="ECO:0000256" key="5">
    <source>
        <dbReference type="ARBA" id="ARBA00022692"/>
    </source>
</evidence>
<feature type="transmembrane region" description="Helical" evidence="12">
    <location>
        <begin position="292"/>
        <end position="316"/>
    </location>
</feature>
<evidence type="ECO:0000256" key="12">
    <source>
        <dbReference type="SAM" id="Phobius"/>
    </source>
</evidence>
<dbReference type="AlphaFoldDB" id="A0A7S3YA65"/>
<comment type="subcellular location">
    <subcellularLocation>
        <location evidence="1">Endoplasmic reticulum membrane</location>
        <topology evidence="1">Multi-pass membrane protein</topology>
    </subcellularLocation>
</comment>
<evidence type="ECO:0000256" key="3">
    <source>
        <dbReference type="ARBA" id="ARBA00022516"/>
    </source>
</evidence>
<feature type="transmembrane region" description="Helical" evidence="12">
    <location>
        <begin position="34"/>
        <end position="55"/>
    </location>
</feature>
<feature type="transmembrane region" description="Helical" evidence="12">
    <location>
        <begin position="322"/>
        <end position="342"/>
    </location>
</feature>
<evidence type="ECO:0000256" key="7">
    <source>
        <dbReference type="ARBA" id="ARBA00022989"/>
    </source>
</evidence>
<sequence length="679" mass="76184">MEEGNFAPRLSRVATSFLFTTVLCLFILNRFLAAPILVGSFFTCLVLVPLIYWTLGGGWVRFCRYVTEAIDSALHCGQSQNRGDRKWRKRHFFAGFLILQFLLVGVNFGASIATEMIDENELASLVTGICCFISLSLVAFGTHGVGGKLRHACYRFYQPFEGGLPYCILQGAAWILFSASFLMIGAHSVCSFLCLIGRCSGCVLSTLSSRVQTPAPSADLIGPDTMLVPATSAAVLAEILLVTSIFVYRQTRRTNPVDKGQITRARTAPPRLGATERADSELFSNGKWLHGIVIMFFTFILFKPEMVILATAYAALTIAAPHHAWVAVWWLVMSFLYSYTYMGKPGVTGRRAWKDFQRFSHWVFDNVFVPYFSMSVIRDTPEPFDVNEKYVFGYHPHGIIPIACQWTSLTTAWDEKFPNLRPAVLVSTIVHTCPLMRDVAQWNGGFEVSREGFLSALEKRKAVLLVPGGQEEMIGSRSDSTRVPIVTKHRGFVRLALQQGANLVPVYSFGETQTFDNVAAPHSWQRWCVKQFRANLICFPYGVLPMLPRPTRLTIAVGKPIPVPKIENPTDEQIAVYHHRYFNALNNLFMKYRKTAGRGDDVLIFNPPMQPTERIPKSPSAPVEARRRKSSEDCKESSAGRHRQRRIKNKAPKLPETFFVAIVTALLFFCALVMKRSGL</sequence>
<dbReference type="GO" id="GO:0008374">
    <property type="term" value="F:O-acyltransferase activity"/>
    <property type="evidence" value="ECO:0007669"/>
    <property type="project" value="InterPro"/>
</dbReference>
<protein>
    <recommendedName>
        <fullName evidence="14">Acyltransferase</fullName>
    </recommendedName>
</protein>
<gene>
    <name evidence="13" type="ORF">LGLO00237_LOCUS1298</name>
</gene>
<dbReference type="PANTHER" id="PTHR12317:SF34">
    <property type="entry name" value="ACYLTRANSFERASE"/>
    <property type="match status" value="1"/>
</dbReference>
<reference evidence="13" key="1">
    <citation type="submission" date="2021-01" db="EMBL/GenBank/DDBJ databases">
        <authorList>
            <person name="Corre E."/>
            <person name="Pelletier E."/>
            <person name="Niang G."/>
            <person name="Scheremetjew M."/>
            <person name="Finn R."/>
            <person name="Kale V."/>
            <person name="Holt S."/>
            <person name="Cochrane G."/>
            <person name="Meng A."/>
            <person name="Brown T."/>
            <person name="Cohen L."/>
        </authorList>
    </citation>
    <scope>NUCLEOTIDE SEQUENCE</scope>
    <source>
        <strain evidence="13">CCCM811</strain>
    </source>
</reference>
<keyword evidence="5 12" id="KW-0812">Transmembrane</keyword>
<evidence type="ECO:0000256" key="2">
    <source>
        <dbReference type="ARBA" id="ARBA00005420"/>
    </source>
</evidence>
<keyword evidence="7 12" id="KW-1133">Transmembrane helix</keyword>
<feature type="region of interest" description="Disordered" evidence="11">
    <location>
        <begin position="607"/>
        <end position="648"/>
    </location>
</feature>
<evidence type="ECO:0000256" key="8">
    <source>
        <dbReference type="ARBA" id="ARBA00023098"/>
    </source>
</evidence>
<dbReference type="CDD" id="cd07987">
    <property type="entry name" value="LPLAT_MGAT-like"/>
    <property type="match status" value="1"/>
</dbReference>
<dbReference type="PANTHER" id="PTHR12317">
    <property type="entry name" value="DIACYLGLYCEROL O-ACYLTRANSFERASE"/>
    <property type="match status" value="1"/>
</dbReference>
<evidence type="ECO:0000256" key="4">
    <source>
        <dbReference type="ARBA" id="ARBA00022679"/>
    </source>
</evidence>
<dbReference type="InterPro" id="IPR007130">
    <property type="entry name" value="DAGAT"/>
</dbReference>
<evidence type="ECO:0000256" key="1">
    <source>
        <dbReference type="ARBA" id="ARBA00004477"/>
    </source>
</evidence>
<keyword evidence="6" id="KW-0256">Endoplasmic reticulum</keyword>
<organism evidence="13">
    <name type="scientific">Lotharella globosa</name>
    <dbReference type="NCBI Taxonomy" id="91324"/>
    <lineage>
        <taxon>Eukaryota</taxon>
        <taxon>Sar</taxon>
        <taxon>Rhizaria</taxon>
        <taxon>Cercozoa</taxon>
        <taxon>Chlorarachniophyceae</taxon>
        <taxon>Lotharella</taxon>
    </lineage>
</organism>
<evidence type="ECO:0000256" key="11">
    <source>
        <dbReference type="SAM" id="MobiDB-lite"/>
    </source>
</evidence>
<feature type="transmembrane region" description="Helical" evidence="12">
    <location>
        <begin position="12"/>
        <end position="28"/>
    </location>
</feature>
<feature type="transmembrane region" description="Helical" evidence="12">
    <location>
        <begin position="122"/>
        <end position="142"/>
    </location>
</feature>
<evidence type="ECO:0000256" key="6">
    <source>
        <dbReference type="ARBA" id="ARBA00022824"/>
    </source>
</evidence>
<keyword evidence="8" id="KW-0443">Lipid metabolism</keyword>
<name>A0A7S3YA65_9EUKA</name>